<feature type="transmembrane region" description="Helical" evidence="1">
    <location>
        <begin position="312"/>
        <end position="330"/>
    </location>
</feature>
<feature type="transmembrane region" description="Helical" evidence="1">
    <location>
        <begin position="275"/>
        <end position="292"/>
    </location>
</feature>
<feature type="transmembrane region" description="Helical" evidence="1">
    <location>
        <begin position="78"/>
        <end position="97"/>
    </location>
</feature>
<proteinExistence type="predicted"/>
<feature type="transmembrane region" description="Helical" evidence="1">
    <location>
        <begin position="182"/>
        <end position="202"/>
    </location>
</feature>
<keyword evidence="1" id="KW-0812">Transmembrane</keyword>
<comment type="caution">
    <text evidence="2">The sequence shown here is derived from an EMBL/GenBank/DDBJ whole genome shotgun (WGS) entry which is preliminary data.</text>
</comment>
<reference evidence="2" key="1">
    <citation type="journal article" date="2020" name="mSystems">
        <title>Genome- and Community-Level Interaction Insights into Carbon Utilization and Element Cycling Functions of Hydrothermarchaeota in Hydrothermal Sediment.</title>
        <authorList>
            <person name="Zhou Z."/>
            <person name="Liu Y."/>
            <person name="Xu W."/>
            <person name="Pan J."/>
            <person name="Luo Z.H."/>
            <person name="Li M."/>
        </authorList>
    </citation>
    <scope>NUCLEOTIDE SEQUENCE [LARGE SCALE GENOMIC DNA]</scope>
    <source>
        <strain evidence="2">HyVt-458</strain>
    </source>
</reference>
<feature type="transmembrane region" description="Helical" evidence="1">
    <location>
        <begin position="247"/>
        <end position="263"/>
    </location>
</feature>
<gene>
    <name evidence="2" type="ORF">ENJ12_02430</name>
</gene>
<evidence type="ECO:0000313" key="2">
    <source>
        <dbReference type="EMBL" id="HEC05680.1"/>
    </source>
</evidence>
<keyword evidence="1" id="KW-1133">Transmembrane helix</keyword>
<dbReference type="Proteomes" id="UP000886339">
    <property type="component" value="Unassembled WGS sequence"/>
</dbReference>
<sequence length="346" mass="38394">MDIRTRRIFRLSLTTALSLAVAYGLGLIFAFMAPMFGFMLTFKPAPPMKFKALLVLMVIIAVTTGIGLLLVPLFMHFPIVAVLVVAIGLYLSFYLILVLRQGVLGLFVAMGFTLIAAAALYDFRLGEQLVITLISSVLIAVVCQWLVYPWFPEDTPATSATPVGEPADPAETRWIATRGTLIVLPVVLMALSNPTLYIAAILKSVSLAQQTSHIDTAQAGRELLGSTFVAGYLAALFWLGLSILPNLWMYFLWTLLFCIYIGSKAYGGLPSRYGPSFWMNVMTTLFILLGPAVEDIASGKDVYMASFVRLSLFFFVTLYAWWTVALLDAWRHCRLRRKHRLTEEPA</sequence>
<feature type="transmembrane region" description="Helical" evidence="1">
    <location>
        <begin position="130"/>
        <end position="151"/>
    </location>
</feature>
<feature type="transmembrane region" description="Helical" evidence="1">
    <location>
        <begin position="52"/>
        <end position="71"/>
    </location>
</feature>
<dbReference type="InterPro" id="IPR022604">
    <property type="entry name" value="DUF2955"/>
</dbReference>
<feature type="transmembrane region" description="Helical" evidence="1">
    <location>
        <begin position="223"/>
        <end position="241"/>
    </location>
</feature>
<dbReference type="AlphaFoldDB" id="A0A831RVM8"/>
<feature type="transmembrane region" description="Helical" evidence="1">
    <location>
        <begin position="12"/>
        <end position="32"/>
    </location>
</feature>
<feature type="transmembrane region" description="Helical" evidence="1">
    <location>
        <begin position="103"/>
        <end position="123"/>
    </location>
</feature>
<evidence type="ECO:0000256" key="1">
    <source>
        <dbReference type="SAM" id="Phobius"/>
    </source>
</evidence>
<name>A0A831RVM8_9GAMM</name>
<keyword evidence="1" id="KW-0472">Membrane</keyword>
<accession>A0A831RVM8</accession>
<dbReference type="EMBL" id="DRLF01000095">
    <property type="protein sequence ID" value="HEC05680.1"/>
    <property type="molecule type" value="Genomic_DNA"/>
</dbReference>
<protein>
    <submittedName>
        <fullName evidence="2">DUF2955 domain-containing protein</fullName>
    </submittedName>
</protein>
<organism evidence="2">
    <name type="scientific">Thiolapillus brandeum</name>
    <dbReference type="NCBI Taxonomy" id="1076588"/>
    <lineage>
        <taxon>Bacteria</taxon>
        <taxon>Pseudomonadati</taxon>
        <taxon>Pseudomonadota</taxon>
        <taxon>Gammaproteobacteria</taxon>
        <taxon>Chromatiales</taxon>
        <taxon>Sedimenticolaceae</taxon>
        <taxon>Thiolapillus</taxon>
    </lineage>
</organism>
<dbReference type="Pfam" id="PF11168">
    <property type="entry name" value="DUF2955"/>
    <property type="match status" value="1"/>
</dbReference>